<organism evidence="1 2">
    <name type="scientific">Sordaria macrospora</name>
    <dbReference type="NCBI Taxonomy" id="5147"/>
    <lineage>
        <taxon>Eukaryota</taxon>
        <taxon>Fungi</taxon>
        <taxon>Dikarya</taxon>
        <taxon>Ascomycota</taxon>
        <taxon>Pezizomycotina</taxon>
        <taxon>Sordariomycetes</taxon>
        <taxon>Sordariomycetidae</taxon>
        <taxon>Sordariales</taxon>
        <taxon>Sordariaceae</taxon>
        <taxon>Sordaria</taxon>
    </lineage>
</organism>
<sequence>MTRVNYNGDTTGQNFVVGPHASNGGVVYINYDHGASRTISTKEPFSNVPYALDPDHIDRPEIMTWLHHKLTSSEAPRRAVLYGLGGIGKSKLAIRDAEDLRGMMPKTYIFWVNAGSKETFVRGFRNIGEEVGILKPPLPDNMTGLPRDINI</sequence>
<reference evidence="1 2" key="1">
    <citation type="submission" date="2017-07" db="EMBL/GenBank/DDBJ databases">
        <title>Genome sequence of the Sordaria macrospora wild type strain R19027.</title>
        <authorList>
            <person name="Nowrousian M."/>
            <person name="Teichert I."/>
            <person name="Kueck U."/>
        </authorList>
    </citation>
    <scope>NUCLEOTIDE SEQUENCE [LARGE SCALE GENOMIC DNA]</scope>
    <source>
        <strain evidence="1 2">R19027</strain>
        <tissue evidence="1">Mycelium</tissue>
    </source>
</reference>
<accession>A0A8S8ZNX4</accession>
<gene>
    <name evidence="1" type="ORF">SMACR_05181</name>
</gene>
<protein>
    <recommendedName>
        <fullName evidence="3">NB-ARC domain-containing protein</fullName>
    </recommendedName>
</protein>
<dbReference type="EMBL" id="NMPR01000055">
    <property type="protein sequence ID" value="KAA8632424.1"/>
    <property type="molecule type" value="Genomic_DNA"/>
</dbReference>
<dbReference type="AlphaFoldDB" id="A0A8S8ZNX4"/>
<dbReference type="Proteomes" id="UP000433876">
    <property type="component" value="Unassembled WGS sequence"/>
</dbReference>
<comment type="caution">
    <text evidence="1">The sequence shown here is derived from an EMBL/GenBank/DDBJ whole genome shotgun (WGS) entry which is preliminary data.</text>
</comment>
<dbReference type="InterPro" id="IPR027417">
    <property type="entry name" value="P-loop_NTPase"/>
</dbReference>
<evidence type="ECO:0008006" key="3">
    <source>
        <dbReference type="Google" id="ProtNLM"/>
    </source>
</evidence>
<evidence type="ECO:0000313" key="2">
    <source>
        <dbReference type="Proteomes" id="UP000433876"/>
    </source>
</evidence>
<evidence type="ECO:0000313" key="1">
    <source>
        <dbReference type="EMBL" id="KAA8632424.1"/>
    </source>
</evidence>
<dbReference type="VEuPathDB" id="FungiDB:SMAC_05181"/>
<name>A0A8S8ZNX4_SORMA</name>
<proteinExistence type="predicted"/>
<dbReference type="SUPFAM" id="SSF52540">
    <property type="entry name" value="P-loop containing nucleoside triphosphate hydrolases"/>
    <property type="match status" value="1"/>
</dbReference>
<dbReference type="Gene3D" id="3.40.50.300">
    <property type="entry name" value="P-loop containing nucleotide triphosphate hydrolases"/>
    <property type="match status" value="1"/>
</dbReference>